<dbReference type="AlphaFoldDB" id="A0A140LCF6"/>
<organism evidence="1 2">
    <name type="scientific">Thermotalea metallivorans</name>
    <dbReference type="NCBI Taxonomy" id="520762"/>
    <lineage>
        <taxon>Bacteria</taxon>
        <taxon>Bacillati</taxon>
        <taxon>Bacillota</taxon>
        <taxon>Clostridia</taxon>
        <taxon>Peptostreptococcales</taxon>
        <taxon>Thermotaleaceae</taxon>
        <taxon>Thermotalea</taxon>
    </lineage>
</organism>
<accession>A0A140LCF6</accession>
<dbReference type="PATRIC" id="fig|520762.4.peg.238"/>
<protein>
    <submittedName>
        <fullName evidence="1">Uncharacterized protein</fullName>
    </submittedName>
</protein>
<dbReference type="Proteomes" id="UP000070456">
    <property type="component" value="Unassembled WGS sequence"/>
</dbReference>
<name>A0A140LCF6_9FIRM</name>
<gene>
    <name evidence="1" type="ORF">AN619_02060</name>
</gene>
<sequence length="746" mass="87442">MSLRLLKVCDISDIIHFFTNELNSVSNLIIPIYEEVIPRFTKKYPLGQYTYHFEDTCTANKNDNEISMMYLEEIINSHNCLCDNNDYICFYSNKISECTDELFLSLLYAKYSNRKLLYTSIKNEIHDLILNNIISSVFVILPFHEFSSMERFLLREKNPHVNIGYLPYYNKFTINFYILKYIMFNKASYNGASIIFNRVDQDADNIISIADSNYYLPRKFCTKDSIFQILNSYNEFLEFNYMSHCRECVLRFNDFIYCGMNNIIDECKVDDKHLPCCYYDKCDCYIENIEKHNVSEINASFYFLNGCNIGDLNNSIIPYNYTVVSNLIENNSISIITSAGIKTGNIAENILAHNLLYNGYSVGEIENEINKFLEYSKIETNNYFLLGDPLFRVSGKSIISAKYKKSLLDDGTLDVQISEIQNETYIEIPIDELTGCIFINDILFDKQLYDKKNDIYFYITKCKDADRQKLIIFSRAKFSVNTIQVKISNNDNFEQQINELKEYLDRINFLKEQFPLENIYKGKIIDIENNLKKVLMKCKTYKFSINGFLNLKNSILNMKKKFEHIFESIFNDVTLYTNKQQNNFYEDVTERRSTIEKVSYDNICTSCQDVTLMNQYKICSIGRTYYRTSIKCYKCGLIQDVPDFNLGISSYLDLKFDIKGNDINIMELTNNSNKKIKLMISAVCIDSKDIIVQMKDSIIELKPNKSHVVSIFVKPKANLKKHYYLFSFYIMAEGNFYYISKTLSYQ</sequence>
<dbReference type="OrthoDB" id="3035517at2"/>
<proteinExistence type="predicted"/>
<keyword evidence="2" id="KW-1185">Reference proteome</keyword>
<evidence type="ECO:0000313" key="1">
    <source>
        <dbReference type="EMBL" id="KXG78231.1"/>
    </source>
</evidence>
<dbReference type="RefSeq" id="WP_068554214.1">
    <property type="nucleotide sequence ID" value="NZ_LOEE01000006.1"/>
</dbReference>
<dbReference type="STRING" id="520762.AN619_02060"/>
<dbReference type="EMBL" id="LOEE01000006">
    <property type="protein sequence ID" value="KXG78231.1"/>
    <property type="molecule type" value="Genomic_DNA"/>
</dbReference>
<evidence type="ECO:0000313" key="2">
    <source>
        <dbReference type="Proteomes" id="UP000070456"/>
    </source>
</evidence>
<reference evidence="1 2" key="1">
    <citation type="submission" date="2015-12" db="EMBL/GenBank/DDBJ databases">
        <title>Draft genome sequence of the thermoanaerobe Thermotalea metallivorans, an isolate from the runoff channel of the Great Artesian Basin, Australia.</title>
        <authorList>
            <person name="Patel B.K."/>
        </authorList>
    </citation>
    <scope>NUCLEOTIDE SEQUENCE [LARGE SCALE GENOMIC DNA]</scope>
    <source>
        <strain evidence="1 2">B2-1</strain>
    </source>
</reference>
<comment type="caution">
    <text evidence="1">The sequence shown here is derived from an EMBL/GenBank/DDBJ whole genome shotgun (WGS) entry which is preliminary data.</text>
</comment>